<keyword evidence="2" id="KW-1185">Reference proteome</keyword>
<dbReference type="InterPro" id="IPR012808">
    <property type="entry name" value="CHP02453"/>
</dbReference>
<evidence type="ECO:0000313" key="1">
    <source>
        <dbReference type="EMBL" id="KAF6756522.1"/>
    </source>
</evidence>
<dbReference type="OrthoDB" id="2537769at2759"/>
<proteinExistence type="predicted"/>
<organism evidence="1 2">
    <name type="scientific">Ephemerocybe angulata</name>
    <dbReference type="NCBI Taxonomy" id="980116"/>
    <lineage>
        <taxon>Eukaryota</taxon>
        <taxon>Fungi</taxon>
        <taxon>Dikarya</taxon>
        <taxon>Basidiomycota</taxon>
        <taxon>Agaricomycotina</taxon>
        <taxon>Agaricomycetes</taxon>
        <taxon>Agaricomycetidae</taxon>
        <taxon>Agaricales</taxon>
        <taxon>Agaricineae</taxon>
        <taxon>Psathyrellaceae</taxon>
        <taxon>Ephemerocybe</taxon>
    </lineage>
</organism>
<sequence>DLKDGQEVVGVVVKAPTTGRVPPGQISQNTLKFLNHLRTQLATIECCTDALAEPVYRVAEQEWKVFVEALTDSLMEVDPEIPPLPPKDVIHRIYCDIRFSNDKTPYKRGFSASLSRSGRKGIFAC</sequence>
<dbReference type="Pfam" id="PF09365">
    <property type="entry name" value="DUF2461"/>
    <property type="match status" value="1"/>
</dbReference>
<dbReference type="Proteomes" id="UP000521943">
    <property type="component" value="Unassembled WGS sequence"/>
</dbReference>
<accession>A0A8H6I246</accession>
<protein>
    <submittedName>
        <fullName evidence="1">Uncharacterized protein</fullName>
    </submittedName>
</protein>
<evidence type="ECO:0000313" key="2">
    <source>
        <dbReference type="Proteomes" id="UP000521943"/>
    </source>
</evidence>
<comment type="caution">
    <text evidence="1">The sequence shown here is derived from an EMBL/GenBank/DDBJ whole genome shotgun (WGS) entry which is preliminary data.</text>
</comment>
<name>A0A8H6I246_9AGAR</name>
<reference evidence="1 2" key="1">
    <citation type="submission" date="2020-07" db="EMBL/GenBank/DDBJ databases">
        <title>Comparative genomics of pyrophilous fungi reveals a link between fire events and developmental genes.</title>
        <authorList>
            <consortium name="DOE Joint Genome Institute"/>
            <person name="Steindorff A.S."/>
            <person name="Carver A."/>
            <person name="Calhoun S."/>
            <person name="Stillman K."/>
            <person name="Liu H."/>
            <person name="Lipzen A."/>
            <person name="Pangilinan J."/>
            <person name="Labutti K."/>
            <person name="Bruns T.D."/>
            <person name="Grigoriev I.V."/>
        </authorList>
    </citation>
    <scope>NUCLEOTIDE SEQUENCE [LARGE SCALE GENOMIC DNA]</scope>
    <source>
        <strain evidence="1 2">CBS 144469</strain>
    </source>
</reference>
<dbReference type="PANTHER" id="PTHR36452:SF1">
    <property type="entry name" value="DUF2461 DOMAIN-CONTAINING PROTEIN"/>
    <property type="match status" value="1"/>
</dbReference>
<gene>
    <name evidence="1" type="ORF">DFP72DRAFT_810166</name>
</gene>
<dbReference type="PANTHER" id="PTHR36452">
    <property type="entry name" value="CHROMOSOME 12, WHOLE GENOME SHOTGUN SEQUENCE"/>
    <property type="match status" value="1"/>
</dbReference>
<dbReference type="EMBL" id="JACGCI010000025">
    <property type="protein sequence ID" value="KAF6756522.1"/>
    <property type="molecule type" value="Genomic_DNA"/>
</dbReference>
<dbReference type="AlphaFoldDB" id="A0A8H6I246"/>
<feature type="non-terminal residue" evidence="1">
    <location>
        <position position="1"/>
    </location>
</feature>